<accession>A0A0G3XKF9</accession>
<evidence type="ECO:0008006" key="8">
    <source>
        <dbReference type="Google" id="ProtNLM"/>
    </source>
</evidence>
<evidence type="ECO:0000313" key="7">
    <source>
        <dbReference type="Proteomes" id="UP000035287"/>
    </source>
</evidence>
<keyword evidence="3" id="KW-0732">Signal</keyword>
<dbReference type="KEGG" id="cna:AB433_09225"/>
<comment type="similarity">
    <text evidence="2">Belongs to the MipA/OmpV family.</text>
</comment>
<evidence type="ECO:0000256" key="5">
    <source>
        <dbReference type="ARBA" id="ARBA00023237"/>
    </source>
</evidence>
<dbReference type="Pfam" id="PF06629">
    <property type="entry name" value="MipA"/>
    <property type="match status" value="1"/>
</dbReference>
<gene>
    <name evidence="6" type="ORF">AB433_09225</name>
</gene>
<evidence type="ECO:0000313" key="6">
    <source>
        <dbReference type="EMBL" id="AKM11697.1"/>
    </source>
</evidence>
<dbReference type="STRING" id="1348774.AB433_09225"/>
<dbReference type="InterPro" id="IPR010583">
    <property type="entry name" value="MipA"/>
</dbReference>
<dbReference type="PATRIC" id="fig|1348774.3.peg.1936"/>
<reference evidence="6 7" key="1">
    <citation type="submission" date="2015-06" db="EMBL/GenBank/DDBJ databases">
        <authorList>
            <person name="Zeng Y."/>
            <person name="Huang Y."/>
        </authorList>
    </citation>
    <scope>NUCLEOTIDE SEQUENCE [LARGE SCALE GENOMIC DNA]</scope>
    <source>
        <strain evidence="6 7">PQ-2</strain>
    </source>
</reference>
<evidence type="ECO:0000256" key="4">
    <source>
        <dbReference type="ARBA" id="ARBA00023136"/>
    </source>
</evidence>
<proteinExistence type="inferred from homology"/>
<protein>
    <recommendedName>
        <fullName evidence="8">Structural protein MipA</fullName>
    </recommendedName>
</protein>
<dbReference type="Proteomes" id="UP000035287">
    <property type="component" value="Chromosome"/>
</dbReference>
<comment type="subcellular location">
    <subcellularLocation>
        <location evidence="1">Cell outer membrane</location>
    </subcellularLocation>
</comment>
<evidence type="ECO:0000256" key="2">
    <source>
        <dbReference type="ARBA" id="ARBA00005722"/>
    </source>
</evidence>
<dbReference type="PANTHER" id="PTHR38776">
    <property type="entry name" value="MLTA-INTERACTING PROTEIN-RELATED"/>
    <property type="match status" value="1"/>
</dbReference>
<name>A0A0G3XKF9_9SPHN</name>
<dbReference type="EMBL" id="CP011770">
    <property type="protein sequence ID" value="AKM11697.1"/>
    <property type="molecule type" value="Genomic_DNA"/>
</dbReference>
<keyword evidence="5" id="KW-0998">Cell outer membrane</keyword>
<dbReference type="GO" id="GO:0009279">
    <property type="term" value="C:cell outer membrane"/>
    <property type="evidence" value="ECO:0007669"/>
    <property type="project" value="UniProtKB-SubCell"/>
</dbReference>
<organism evidence="6 7">
    <name type="scientific">Croceicoccus naphthovorans</name>
    <dbReference type="NCBI Taxonomy" id="1348774"/>
    <lineage>
        <taxon>Bacteria</taxon>
        <taxon>Pseudomonadati</taxon>
        <taxon>Pseudomonadota</taxon>
        <taxon>Alphaproteobacteria</taxon>
        <taxon>Sphingomonadales</taxon>
        <taxon>Erythrobacteraceae</taxon>
        <taxon>Croceicoccus</taxon>
    </lineage>
</organism>
<evidence type="ECO:0000256" key="3">
    <source>
        <dbReference type="ARBA" id="ARBA00022729"/>
    </source>
</evidence>
<keyword evidence="4" id="KW-0472">Membrane</keyword>
<sequence length="213" mass="22786">MGFATKGIGLELDLIPNLPGDIELSLGPEFRYRQTRTGDLKDDVVDLLPKLDKTFEVGIDAGISFKKLFTPMDSLAFGASKRWDVSGNGAGSNHNVSVSYSTALSKGMGAGVSLGASWYDDDYADYYYTITPEGSAATGGQLPTYNAKSGMKDWDARIFYGLDLDGDFRNGGLALAAALSYQRLQGSAAETPIVSMRGDRNQYAALLGVGYAF</sequence>
<evidence type="ECO:0000256" key="1">
    <source>
        <dbReference type="ARBA" id="ARBA00004442"/>
    </source>
</evidence>
<keyword evidence="7" id="KW-1185">Reference proteome</keyword>
<dbReference type="AlphaFoldDB" id="A0A0G3XKF9"/>
<dbReference type="PANTHER" id="PTHR38776:SF1">
    <property type="entry name" value="MLTA-INTERACTING PROTEIN-RELATED"/>
    <property type="match status" value="1"/>
</dbReference>